<gene>
    <name evidence="1" type="ORF">EC973_004125</name>
</gene>
<reference evidence="1" key="1">
    <citation type="submission" date="2020-01" db="EMBL/GenBank/DDBJ databases">
        <title>Genome Sequencing of Three Apophysomyces-Like Fungal Strains Confirms a Novel Fungal Genus in the Mucoromycota with divergent Burkholderia-like Endosymbiotic Bacteria.</title>
        <authorList>
            <person name="Stajich J.E."/>
            <person name="Macias A.M."/>
            <person name="Carter-House D."/>
            <person name="Lovett B."/>
            <person name="Kasson L.R."/>
            <person name="Berry K."/>
            <person name="Grigoriev I."/>
            <person name="Chang Y."/>
            <person name="Spatafora J."/>
            <person name="Kasson M.T."/>
        </authorList>
    </citation>
    <scope>NUCLEOTIDE SEQUENCE</scope>
    <source>
        <strain evidence="1">NRRL A-21654</strain>
    </source>
</reference>
<dbReference type="Proteomes" id="UP000605846">
    <property type="component" value="Unassembled WGS sequence"/>
</dbReference>
<comment type="caution">
    <text evidence="1">The sequence shown here is derived from an EMBL/GenBank/DDBJ whole genome shotgun (WGS) entry which is preliminary data.</text>
</comment>
<protein>
    <submittedName>
        <fullName evidence="1">Uncharacterized protein</fullName>
    </submittedName>
</protein>
<accession>A0A8H7ELY1</accession>
<dbReference type="AlphaFoldDB" id="A0A8H7ELY1"/>
<name>A0A8H7ELY1_9FUNG</name>
<organism evidence="1 2">
    <name type="scientific">Apophysomyces ossiformis</name>
    <dbReference type="NCBI Taxonomy" id="679940"/>
    <lineage>
        <taxon>Eukaryota</taxon>
        <taxon>Fungi</taxon>
        <taxon>Fungi incertae sedis</taxon>
        <taxon>Mucoromycota</taxon>
        <taxon>Mucoromycotina</taxon>
        <taxon>Mucoromycetes</taxon>
        <taxon>Mucorales</taxon>
        <taxon>Mucorineae</taxon>
        <taxon>Mucoraceae</taxon>
        <taxon>Apophysomyces</taxon>
    </lineage>
</organism>
<evidence type="ECO:0000313" key="2">
    <source>
        <dbReference type="Proteomes" id="UP000605846"/>
    </source>
</evidence>
<dbReference type="OrthoDB" id="94039at2759"/>
<evidence type="ECO:0000313" key="1">
    <source>
        <dbReference type="EMBL" id="KAF7721800.1"/>
    </source>
</evidence>
<proteinExistence type="predicted"/>
<sequence length="68" mass="7274">MASAKPKCSILPDDIDLVPSQSPQVTSEFVDGTHMVPAENPDIIVPHVMHLIERTGAPSVKNTAQAKL</sequence>
<dbReference type="EMBL" id="JABAYA010000234">
    <property type="protein sequence ID" value="KAF7721800.1"/>
    <property type="molecule type" value="Genomic_DNA"/>
</dbReference>
<keyword evidence="2" id="KW-1185">Reference proteome</keyword>